<dbReference type="InterPro" id="IPR014729">
    <property type="entry name" value="Rossmann-like_a/b/a_fold"/>
</dbReference>
<gene>
    <name evidence="2" type="primary">tmcAL</name>
    <name evidence="3" type="ORF">DV520_00545</name>
</gene>
<sequence>MHTIGVIAEYNPFHSGHGHHLRMLSQTFGPDCAVVCVMSGNWVQRGDAALADKWTRAELALRQGADLILELPTLWAVSSAESFARGGVALLTATGVVDTLSFGSEAGILSPLQAVADCLESEAWRCLLRQTLAQGLSFPVARQRAATALLGENAQCLRHPNNNLGIEYLRALRSLGSPLVPHTIPRLGAGHDQGQTGLSHVSASYLRERLLEEPGETSLAPHLSPQAEARLRANPASLAFCTQGVLARLRGMEAEDFSQLPDSGEGLSHRLYDAVQSADSLPALYQLVKTKRYPLARIRRLVLWAFLGLTAQDRLDAPPYLRVLGFTAKGQNLLRQMKTTATLPVIVKPAHGAKLPSEARRVFALEARCTALYDLCRREFGRVPGKNEYTQNPVRL</sequence>
<dbReference type="Gene3D" id="3.40.50.620">
    <property type="entry name" value="HUPs"/>
    <property type="match status" value="1"/>
</dbReference>
<keyword evidence="2" id="KW-0067">ATP-binding</keyword>
<dbReference type="GO" id="GO:0005524">
    <property type="term" value="F:ATP binding"/>
    <property type="evidence" value="ECO:0007669"/>
    <property type="project" value="UniProtKB-KW"/>
</dbReference>
<dbReference type="RefSeq" id="WP_117141440.1">
    <property type="nucleotide sequence ID" value="NZ_CAKXKJ010000003.1"/>
</dbReference>
<feature type="binding site" evidence="2">
    <location>
        <position position="103"/>
    </location>
    <ligand>
        <name>ATP</name>
        <dbReference type="ChEBI" id="CHEBI:30616"/>
    </ligand>
</feature>
<dbReference type="InterPro" id="IPR008513">
    <property type="entry name" value="tRNA(Met)_cyd_acetate_ligase"/>
</dbReference>
<proteinExistence type="inferred from homology"/>
<dbReference type="GeneID" id="97994220"/>
<feature type="binding site" evidence="2">
    <location>
        <position position="161"/>
    </location>
    <ligand>
        <name>ATP</name>
        <dbReference type="ChEBI" id="CHEBI:30616"/>
    </ligand>
</feature>
<dbReference type="GO" id="GO:0000049">
    <property type="term" value="F:tRNA binding"/>
    <property type="evidence" value="ECO:0007669"/>
    <property type="project" value="UniProtKB-KW"/>
</dbReference>
<dbReference type="EC" id="6.3.4.-" evidence="2"/>
<accession>A0A3E2B6R6</accession>
<comment type="caution">
    <text evidence="2">Lacks conserved residue(s) required for the propagation of feature annotation.</text>
</comment>
<comment type="function">
    <text evidence="2">Catalyzes the formation of N(4)-acetylcytidine (ac(4)C) at the wobble position of elongator tRNA(Met), using acetate and ATP as substrates. First activates an acetate ion to form acetyladenylate (Ac-AMP) and then transfers the acetyl group to tRNA to form ac(4)C34.</text>
</comment>
<dbReference type="PANTHER" id="PTHR37825:SF1">
    <property type="entry name" value="TRNA(MET) CYTIDINE ACETATE LIGASE"/>
    <property type="match status" value="1"/>
</dbReference>
<dbReference type="OrthoDB" id="9769796at2"/>
<comment type="similarity">
    <text evidence="2">Belongs to the TmcAL family.</text>
</comment>
<keyword evidence="1 2" id="KW-0819">tRNA processing</keyword>
<keyword evidence="2" id="KW-0963">Cytoplasm</keyword>
<dbReference type="GO" id="GO:0005737">
    <property type="term" value="C:cytoplasm"/>
    <property type="evidence" value="ECO:0007669"/>
    <property type="project" value="UniProtKB-SubCell"/>
</dbReference>
<dbReference type="PANTHER" id="PTHR37825">
    <property type="entry name" value="TRNA(MET) CYTIDINE ACETATE LIGASE"/>
    <property type="match status" value="1"/>
</dbReference>
<keyword evidence="2" id="KW-0436">Ligase</keyword>
<dbReference type="Pfam" id="PF05636">
    <property type="entry name" value="HIGH_NTase1"/>
    <property type="match status" value="1"/>
</dbReference>
<dbReference type="SUPFAM" id="SSF52374">
    <property type="entry name" value="Nucleotidylyl transferase"/>
    <property type="match status" value="1"/>
</dbReference>
<dbReference type="GO" id="GO:0006400">
    <property type="term" value="P:tRNA modification"/>
    <property type="evidence" value="ECO:0007669"/>
    <property type="project" value="UniProtKB-UniRule"/>
</dbReference>
<keyword evidence="2" id="KW-0547">Nucleotide-binding</keyword>
<name>A0A3E2B6R6_9FIRM</name>
<keyword evidence="4" id="KW-1185">Reference proteome</keyword>
<evidence type="ECO:0000313" key="3">
    <source>
        <dbReference type="EMBL" id="RFT07664.1"/>
    </source>
</evidence>
<comment type="catalytic activity">
    <reaction evidence="2">
        <text>cytidine(34) in elongator tRNA(Met) + acetate + ATP = N(4)-acetylcytidine(34) in elongator tRNA(Met) + AMP + diphosphate</text>
        <dbReference type="Rhea" id="RHEA:58144"/>
        <dbReference type="Rhea" id="RHEA-COMP:10693"/>
        <dbReference type="Rhea" id="RHEA-COMP:10694"/>
        <dbReference type="ChEBI" id="CHEBI:30089"/>
        <dbReference type="ChEBI" id="CHEBI:30616"/>
        <dbReference type="ChEBI" id="CHEBI:33019"/>
        <dbReference type="ChEBI" id="CHEBI:74900"/>
        <dbReference type="ChEBI" id="CHEBI:82748"/>
        <dbReference type="ChEBI" id="CHEBI:456215"/>
    </reaction>
</comment>
<evidence type="ECO:0000256" key="1">
    <source>
        <dbReference type="ARBA" id="ARBA00022694"/>
    </source>
</evidence>
<organism evidence="3 4">
    <name type="scientific">Evtepia gabavorous</name>
    <dbReference type="NCBI Taxonomy" id="2211183"/>
    <lineage>
        <taxon>Bacteria</taxon>
        <taxon>Bacillati</taxon>
        <taxon>Bacillota</taxon>
        <taxon>Clostridia</taxon>
        <taxon>Eubacteriales</taxon>
        <taxon>Evtepia</taxon>
    </lineage>
</organism>
<keyword evidence="2" id="KW-0820">tRNA-binding</keyword>
<dbReference type="Proteomes" id="UP000260649">
    <property type="component" value="Unassembled WGS sequence"/>
</dbReference>
<dbReference type="GO" id="GO:0016740">
    <property type="term" value="F:transferase activity"/>
    <property type="evidence" value="ECO:0007669"/>
    <property type="project" value="UniProtKB-KW"/>
</dbReference>
<evidence type="ECO:0000256" key="2">
    <source>
        <dbReference type="HAMAP-Rule" id="MF_01539"/>
    </source>
</evidence>
<dbReference type="EMBL" id="QQRQ01000001">
    <property type="protein sequence ID" value="RFT07664.1"/>
    <property type="molecule type" value="Genomic_DNA"/>
</dbReference>
<dbReference type="GO" id="GO:0016879">
    <property type="term" value="F:ligase activity, forming carbon-nitrogen bonds"/>
    <property type="evidence" value="ECO:0007669"/>
    <property type="project" value="UniProtKB-UniRule"/>
</dbReference>
<keyword evidence="3" id="KW-0808">Transferase</keyword>
<feature type="binding site" evidence="2">
    <location>
        <begin position="7"/>
        <end position="20"/>
    </location>
    <ligand>
        <name>ATP</name>
        <dbReference type="ChEBI" id="CHEBI:30616"/>
    </ligand>
</feature>
<keyword evidence="2" id="KW-0694">RNA-binding</keyword>
<dbReference type="HAMAP" id="MF_01539">
    <property type="entry name" value="TmcAL"/>
    <property type="match status" value="1"/>
</dbReference>
<feature type="binding site" evidence="2">
    <location>
        <position position="186"/>
    </location>
    <ligand>
        <name>ATP</name>
        <dbReference type="ChEBI" id="CHEBI:30616"/>
    </ligand>
</feature>
<dbReference type="AlphaFoldDB" id="A0A3E2B6R6"/>
<comment type="subcellular location">
    <subcellularLocation>
        <location evidence="2">Cytoplasm</location>
    </subcellularLocation>
</comment>
<comment type="caution">
    <text evidence="3">The sequence shown here is derived from an EMBL/GenBank/DDBJ whole genome shotgun (WGS) entry which is preliminary data.</text>
</comment>
<evidence type="ECO:0000313" key="4">
    <source>
        <dbReference type="Proteomes" id="UP000260649"/>
    </source>
</evidence>
<protein>
    <recommendedName>
        <fullName evidence="2">tRNA(Met) cytidine acetate ligase</fullName>
        <ecNumber evidence="2">6.3.4.-</ecNumber>
    </recommendedName>
</protein>
<reference evidence="3 4" key="1">
    <citation type="submission" date="2018-07" db="EMBL/GenBank/DDBJ databases">
        <title>GABA Modulating Bacteria of the Human Gut Microbiota.</title>
        <authorList>
            <person name="Strandwitz P."/>
            <person name="Kim K.H."/>
            <person name="Terekhova D."/>
            <person name="Liu J.K."/>
            <person name="Sharma A."/>
            <person name="Levering J."/>
            <person name="Mcdonald D."/>
            <person name="Dietrich D."/>
            <person name="Ramadhar T.R."/>
            <person name="Lekbua A."/>
            <person name="Mroue N."/>
            <person name="Liston C."/>
            <person name="Stewart E.J."/>
            <person name="Dubin M.J."/>
            <person name="Zengler K."/>
            <person name="Knight R."/>
            <person name="Gilbert J.A."/>
            <person name="Clardy J."/>
            <person name="Lewis K."/>
        </authorList>
    </citation>
    <scope>NUCLEOTIDE SEQUENCE [LARGE SCALE GENOMIC DNA]</scope>
    <source>
        <strain evidence="3 4">KLE1738</strain>
    </source>
</reference>